<dbReference type="EMBL" id="UGHY01000002">
    <property type="protein sequence ID" value="STP05181.1"/>
    <property type="molecule type" value="Genomic_DNA"/>
</dbReference>
<proteinExistence type="predicted"/>
<dbReference type="GO" id="GO:0005886">
    <property type="term" value="C:plasma membrane"/>
    <property type="evidence" value="ECO:0007669"/>
    <property type="project" value="UniProtKB-ARBA"/>
</dbReference>
<dbReference type="PANTHER" id="PTHR42709">
    <property type="entry name" value="ALKALINE PHOSPHATASE LIKE PROTEIN"/>
    <property type="match status" value="1"/>
</dbReference>
<accession>A0A369YHN5</accession>
<gene>
    <name evidence="1" type="primary">yqaA</name>
    <name evidence="1" type="ORF">NCTC10672_01133</name>
</gene>
<dbReference type="Proteomes" id="UP000254186">
    <property type="component" value="Unassembled WGS sequence"/>
</dbReference>
<organism evidence="1 2">
    <name type="scientific">Haemophilus parainfluenzae</name>
    <dbReference type="NCBI Taxonomy" id="729"/>
    <lineage>
        <taxon>Bacteria</taxon>
        <taxon>Pseudomonadati</taxon>
        <taxon>Pseudomonadota</taxon>
        <taxon>Gammaproteobacteria</taxon>
        <taxon>Pasteurellales</taxon>
        <taxon>Pasteurellaceae</taxon>
        <taxon>Haemophilus</taxon>
    </lineage>
</organism>
<dbReference type="AlphaFoldDB" id="A0A369YHN5"/>
<reference evidence="1 2" key="1">
    <citation type="submission" date="2018-06" db="EMBL/GenBank/DDBJ databases">
        <authorList>
            <consortium name="Pathogen Informatics"/>
            <person name="Doyle S."/>
        </authorList>
    </citation>
    <scope>NUCLEOTIDE SEQUENCE [LARGE SCALE GENOMIC DNA]</scope>
    <source>
        <strain evidence="1 2">NCTC10672</strain>
    </source>
</reference>
<dbReference type="PANTHER" id="PTHR42709:SF4">
    <property type="entry name" value="INNER MEMBRANE PROTEIN YQAA"/>
    <property type="match status" value="1"/>
</dbReference>
<dbReference type="Pfam" id="PF09335">
    <property type="entry name" value="VTT_dom"/>
    <property type="match status" value="1"/>
</dbReference>
<dbReference type="RefSeq" id="WP_070853235.1">
    <property type="nucleotide sequence ID" value="NZ_CP063112.1"/>
</dbReference>
<evidence type="ECO:0000313" key="2">
    <source>
        <dbReference type="Proteomes" id="UP000254186"/>
    </source>
</evidence>
<dbReference type="InterPro" id="IPR051311">
    <property type="entry name" value="DedA_domain"/>
</dbReference>
<evidence type="ECO:0000313" key="1">
    <source>
        <dbReference type="EMBL" id="STP05181.1"/>
    </source>
</evidence>
<sequence length="159" mass="18088">MWDIFSFSFWADFWQTHGLWLMFFSAFLSATILPGNSEIVFVSLAAPKVLVGSLLSADIFWLVFLATAGNTLGSLTTYWIGRWFPKIDSKNDRTLWAINKIQRYGAITLLLSWLPIIGDVFCAVAGWLRLNWLSCLIFMTIGKGLRYIALLFFSLPFVS</sequence>
<dbReference type="InterPro" id="IPR032816">
    <property type="entry name" value="VTT_dom"/>
</dbReference>
<protein>
    <submittedName>
        <fullName evidence="1">Inner membrane protein</fullName>
    </submittedName>
</protein>
<name>A0A369YHN5_HAEPA</name>